<dbReference type="HAMAP" id="MF_01940">
    <property type="entry name" value="RNA_CPDase"/>
    <property type="match status" value="1"/>
</dbReference>
<comment type="catalytic activity">
    <reaction evidence="2">
        <text>a 3'-end 2',3'-cyclophospho-ribonucleotide-RNA + H2O = a 3'-end 2'-phospho-ribonucleotide-RNA + H(+)</text>
        <dbReference type="Rhea" id="RHEA:11828"/>
        <dbReference type="Rhea" id="RHEA-COMP:10464"/>
        <dbReference type="Rhea" id="RHEA-COMP:17353"/>
        <dbReference type="ChEBI" id="CHEBI:15377"/>
        <dbReference type="ChEBI" id="CHEBI:15378"/>
        <dbReference type="ChEBI" id="CHEBI:83064"/>
        <dbReference type="ChEBI" id="CHEBI:173113"/>
        <dbReference type="EC" id="3.1.4.58"/>
    </reaction>
</comment>
<keyword evidence="1 2" id="KW-0378">Hydrolase</keyword>
<dbReference type="PANTHER" id="PTHR35561:SF1">
    <property type="entry name" value="RNA 2',3'-CYCLIC PHOSPHODIESTERASE"/>
    <property type="match status" value="1"/>
</dbReference>
<dbReference type="Gene3D" id="3.90.1140.10">
    <property type="entry name" value="Cyclic phosphodiesterase"/>
    <property type="match status" value="1"/>
</dbReference>
<sequence>MSQKDERRTFVAVPVPTSLKKQLSAWIEEKRDELSFRKWIHQQDIHITLHFLGGTSSSQLEQILNTLHDLCKKEVPFSLSVDRFGTFGNNKQPHIFWAGVAGELDRLHQLQKRVTAALQPIGFPAEIRPYHPHITLARKYAADDFPQRSLSALDVVSGSWTVDEIVLYESILGKEPMYHVVQTFPFGK</sequence>
<comment type="function">
    <text evidence="2">Hydrolyzes RNA 2',3'-cyclic phosphodiester to an RNA 2'-phosphomonoester.</text>
</comment>
<dbReference type="InterPro" id="IPR009097">
    <property type="entry name" value="Cyclic_Pdiesterase"/>
</dbReference>
<dbReference type="Pfam" id="PF13563">
    <property type="entry name" value="2_5_RNA_ligase2"/>
    <property type="match status" value="1"/>
</dbReference>
<dbReference type="EMBL" id="WUUL01000009">
    <property type="protein sequence ID" value="MXQ54732.1"/>
    <property type="molecule type" value="Genomic_DNA"/>
</dbReference>
<evidence type="ECO:0000313" key="3">
    <source>
        <dbReference type="EMBL" id="MXQ54732.1"/>
    </source>
</evidence>
<organism evidence="3 4">
    <name type="scientific">Shimazuella alba</name>
    <dbReference type="NCBI Taxonomy" id="2690964"/>
    <lineage>
        <taxon>Bacteria</taxon>
        <taxon>Bacillati</taxon>
        <taxon>Bacillota</taxon>
        <taxon>Bacilli</taxon>
        <taxon>Bacillales</taxon>
        <taxon>Thermoactinomycetaceae</taxon>
        <taxon>Shimazuella</taxon>
    </lineage>
</organism>
<dbReference type="RefSeq" id="WP_160802086.1">
    <property type="nucleotide sequence ID" value="NZ_WUUL01000009.1"/>
</dbReference>
<evidence type="ECO:0000256" key="1">
    <source>
        <dbReference type="ARBA" id="ARBA00022801"/>
    </source>
</evidence>
<dbReference type="GO" id="GO:0004113">
    <property type="term" value="F:2',3'-cyclic-nucleotide 3'-phosphodiesterase activity"/>
    <property type="evidence" value="ECO:0007669"/>
    <property type="project" value="InterPro"/>
</dbReference>
<dbReference type="Proteomes" id="UP000430692">
    <property type="component" value="Unassembled WGS sequence"/>
</dbReference>
<feature type="short sequence motif" description="HXTX 1" evidence="2">
    <location>
        <begin position="46"/>
        <end position="49"/>
    </location>
</feature>
<dbReference type="NCBIfam" id="TIGR02258">
    <property type="entry name" value="2_5_ligase"/>
    <property type="match status" value="1"/>
</dbReference>
<proteinExistence type="inferred from homology"/>
<evidence type="ECO:0000256" key="2">
    <source>
        <dbReference type="HAMAP-Rule" id="MF_01940"/>
    </source>
</evidence>
<gene>
    <name evidence="3" type="primary">thpR</name>
    <name evidence="3" type="ORF">GSM42_13605</name>
</gene>
<evidence type="ECO:0000313" key="4">
    <source>
        <dbReference type="Proteomes" id="UP000430692"/>
    </source>
</evidence>
<keyword evidence="4" id="KW-1185">Reference proteome</keyword>
<dbReference type="EC" id="3.1.4.58" evidence="2"/>
<feature type="active site" description="Proton acceptor" evidence="2">
    <location>
        <position position="133"/>
    </location>
</feature>
<dbReference type="GO" id="GO:0008664">
    <property type="term" value="F:RNA 2',3'-cyclic 3'-phosphodiesterase activity"/>
    <property type="evidence" value="ECO:0007669"/>
    <property type="project" value="UniProtKB-EC"/>
</dbReference>
<dbReference type="AlphaFoldDB" id="A0A6I4W369"/>
<comment type="similarity">
    <text evidence="2">Belongs to the 2H phosphoesterase superfamily. ThpR family.</text>
</comment>
<feature type="short sequence motif" description="HXTX 2" evidence="2">
    <location>
        <begin position="133"/>
        <end position="136"/>
    </location>
</feature>
<reference evidence="3 4" key="1">
    <citation type="submission" date="2019-12" db="EMBL/GenBank/DDBJ databases">
        <title>Whole-genome analyses of novel actinobacteria.</title>
        <authorList>
            <person name="Sahin N."/>
            <person name="Saygin H."/>
        </authorList>
    </citation>
    <scope>NUCLEOTIDE SEQUENCE [LARGE SCALE GENOMIC DNA]</scope>
    <source>
        <strain evidence="3 4">KC615</strain>
    </source>
</reference>
<accession>A0A6I4W369</accession>
<dbReference type="SUPFAM" id="SSF55144">
    <property type="entry name" value="LigT-like"/>
    <property type="match status" value="1"/>
</dbReference>
<dbReference type="PANTHER" id="PTHR35561">
    <property type="entry name" value="RNA 2',3'-CYCLIC PHOSPHODIESTERASE"/>
    <property type="match status" value="1"/>
</dbReference>
<dbReference type="InterPro" id="IPR004175">
    <property type="entry name" value="RNA_CPDase"/>
</dbReference>
<feature type="active site" description="Proton donor" evidence="2">
    <location>
        <position position="46"/>
    </location>
</feature>
<name>A0A6I4W369_9BACL</name>
<comment type="caution">
    <text evidence="3">The sequence shown here is derived from an EMBL/GenBank/DDBJ whole genome shotgun (WGS) entry which is preliminary data.</text>
</comment>
<protein>
    <recommendedName>
        <fullName evidence="2">RNA 2',3'-cyclic phosphodiesterase</fullName>
        <shortName evidence="2">RNA 2',3'-CPDase</shortName>
        <ecNumber evidence="2">3.1.4.58</ecNumber>
    </recommendedName>
</protein>